<evidence type="ECO:0000313" key="1">
    <source>
        <dbReference type="EMBL" id="KAI0052629.1"/>
    </source>
</evidence>
<dbReference type="EMBL" id="MU275844">
    <property type="protein sequence ID" value="KAI0052629.1"/>
    <property type="molecule type" value="Genomic_DNA"/>
</dbReference>
<keyword evidence="2" id="KW-1185">Reference proteome</keyword>
<gene>
    <name evidence="1" type="ORF">FA95DRAFT_1601673</name>
</gene>
<protein>
    <submittedName>
        <fullName evidence="1">Uncharacterized protein</fullName>
    </submittedName>
</protein>
<evidence type="ECO:0000313" key="2">
    <source>
        <dbReference type="Proteomes" id="UP000814033"/>
    </source>
</evidence>
<name>A0ACB8S7P1_9AGAM</name>
<accession>A0ACB8S7P1</accession>
<reference evidence="1" key="2">
    <citation type="journal article" date="2022" name="New Phytol.">
        <title>Evolutionary transition to the ectomycorrhizal habit in the genomes of a hyperdiverse lineage of mushroom-forming fungi.</title>
        <authorList>
            <person name="Looney B."/>
            <person name="Miyauchi S."/>
            <person name="Morin E."/>
            <person name="Drula E."/>
            <person name="Courty P.E."/>
            <person name="Kohler A."/>
            <person name="Kuo A."/>
            <person name="LaButti K."/>
            <person name="Pangilinan J."/>
            <person name="Lipzen A."/>
            <person name="Riley R."/>
            <person name="Andreopoulos W."/>
            <person name="He G."/>
            <person name="Johnson J."/>
            <person name="Nolan M."/>
            <person name="Tritt A."/>
            <person name="Barry K.W."/>
            <person name="Grigoriev I.V."/>
            <person name="Nagy L.G."/>
            <person name="Hibbett D."/>
            <person name="Henrissat B."/>
            <person name="Matheny P.B."/>
            <person name="Labbe J."/>
            <person name="Martin F.M."/>
        </authorList>
    </citation>
    <scope>NUCLEOTIDE SEQUENCE</scope>
    <source>
        <strain evidence="1">FP105234-sp</strain>
    </source>
</reference>
<reference evidence="1" key="1">
    <citation type="submission" date="2021-02" db="EMBL/GenBank/DDBJ databases">
        <authorList>
            <consortium name="DOE Joint Genome Institute"/>
            <person name="Ahrendt S."/>
            <person name="Looney B.P."/>
            <person name="Miyauchi S."/>
            <person name="Morin E."/>
            <person name="Drula E."/>
            <person name="Courty P.E."/>
            <person name="Chicoki N."/>
            <person name="Fauchery L."/>
            <person name="Kohler A."/>
            <person name="Kuo A."/>
            <person name="Labutti K."/>
            <person name="Pangilinan J."/>
            <person name="Lipzen A."/>
            <person name="Riley R."/>
            <person name="Andreopoulos W."/>
            <person name="He G."/>
            <person name="Johnson J."/>
            <person name="Barry K.W."/>
            <person name="Grigoriev I.V."/>
            <person name="Nagy L."/>
            <person name="Hibbett D."/>
            <person name="Henrissat B."/>
            <person name="Matheny P.B."/>
            <person name="Labbe J."/>
            <person name="Martin F."/>
        </authorList>
    </citation>
    <scope>NUCLEOTIDE SEQUENCE</scope>
    <source>
        <strain evidence="1">FP105234-sp</strain>
    </source>
</reference>
<dbReference type="Proteomes" id="UP000814033">
    <property type="component" value="Unassembled WGS sequence"/>
</dbReference>
<comment type="caution">
    <text evidence="1">The sequence shown here is derived from an EMBL/GenBank/DDBJ whole genome shotgun (WGS) entry which is preliminary data.</text>
</comment>
<proteinExistence type="predicted"/>
<sequence length="260" mass="29111">MPDSAAPSAGARSTLNLLSEDNFRLARTLLRPLVPFDIHDYQLEGACALVQGTDLLACLPTGSGKTALFYLPLLLSTALKKCTQLPESQRARFPANQALLAVLPTNSLESEKETELQALGKTCGRRFNGNASLLCFLHPSAALTATLLDGERKHRIFRSLGLKLGQLHSIHRPNMRYDIQPIIRTLSVGLGGRRYPDLDWVLVRNRKTIIFCKIILLSFRVLVYLWHRAPISPSRSTRIRLYNLLISPAFNAFDVDFQYI</sequence>
<organism evidence="1 2">
    <name type="scientific">Auriscalpium vulgare</name>
    <dbReference type="NCBI Taxonomy" id="40419"/>
    <lineage>
        <taxon>Eukaryota</taxon>
        <taxon>Fungi</taxon>
        <taxon>Dikarya</taxon>
        <taxon>Basidiomycota</taxon>
        <taxon>Agaricomycotina</taxon>
        <taxon>Agaricomycetes</taxon>
        <taxon>Russulales</taxon>
        <taxon>Auriscalpiaceae</taxon>
        <taxon>Auriscalpium</taxon>
    </lineage>
</organism>